<evidence type="ECO:0000256" key="10">
    <source>
        <dbReference type="PIRSR" id="PIRSR000660-1"/>
    </source>
</evidence>
<sequence length="1603" mass="179904">MGDKDTPQERQENEMEALKAIFAREMRDVRNDQAWGLWSPLDLIITVTPQQGSSGPQEAHVTIDLHIICSSKYPDELPSTSCAPVTSRALSLLCSSNLSCPQSPVLQAPQISLERSKGLSTERVVQLSVDLQQLASRLVGEVMIFELAQHTQKFLHEHNKPGFKSFYEEMVMRKQEQLQKEQLVRQQLEDKQRQAILGEVQRKQEVLRVEEKKRRRGQGRGEHCSTDRGQSVSESSDSSCDHRGTELLTFNNRGEREVHRVKCLGHNTRGSVVHMGVDLRSGELVNVVTWTFGGDPVPVLKQVFSLEQELSYLQRLQHPHLVHYLNIKYSHEQDTVVVHILQEFVVGTSLAVYLSHNLPMETDMLRHCAAGIVSALAFLHRNNVVHKHLRASSVFIDSAGTVLVSDYSLDKRLSDLNQVDSTYPSSQGRVGKKLDTYCLGVLLASLTRGLKLGSSQEVQLSSGLPSELLDFINKCLLSDEQQRWSAGQLLDHNFLKTPLERRLSPRYDERQDKKNADEDVDCDKDYEPVLSLPQTVKGQSRIQNEFEVLKWLGKGAFGDVLKVRNKLDGGVYAIKRIKLNPQNKQLNRKITREVKLLSRLNHENVVRYYNSWIDCATLESGAPSSDTTTETASPEPDKYNKLPGAGDSVEMLAPPARDVNVEWNVSYHSRVSAIRPAGDSSDDSSDDDDNDWMGFLACSQSSEGVVFERGDSGDVPEADQESRRNNGGQGSRGNEDEAREIQFMYIQMEFCEKSTLRTAIDGGLCGDEQRVWRLFREVVEGLAHIHQQGMIHRDLKPVNIFLDSNDHVKIGDFGLATTSNLQRPMEQTGLLTERRLAELRSLSHEMGDSSLTGQVGTALYVAPELNIPGFKLIYNQKVDIYSLGIIFFEMCCPLETGMERVKVLANLRHPDIILPPTLTEHDTPKQVHIVRWLLNHDPGMRPSSEELLQSPYLPPPQLEEAELQEMVRHTLSNPQSKAYKYLVGSCFTQEVSPAEDITYHMSLPRASSPLLQERVKQAVTKVFHRHGALPLNTPLLSPPSPHPPSCESCVRLMARSGGLVCLPHDLRVPFARHVAWSGVSCLKRYAVERVYREKKVFGFHPRELYECAFDVVTPTAGNLVADAELLSVVWEIINEFPSLRDKACVIRLNHTSLLRAILLHSGIEEEKHNSMYAFLREVKDERHSKYISQTLPLMSDQAMCTLIQLLDLEGPLSKVAAIFKSIGKRGGEVASLATQAFHELETVIGHADALGVKCRVVVAPGLAYNCHQYSGVMCQFVCQLNTRRGRRGMEVVAAGGRYDAMLASFRQNLELTGVSGKGLSQAATGVSISLDRLVSALQELEEGEEEGDDTPFGALDVVVCSLGRSPMVREKCTLIRELWAAGIRATILDAIQSLEEVQDYCREQLVPHMVLFKDTETTTVRVRSWKRERDRFQEKKVNVSELVEFIQRLVKCTMVGEGSDVAPLFSRSESKGSSETSSNSVIPAVTFSFVTDEKMNVTQRRRAENQIMPHLGPTLQRLSNKVRVEVLVVNVEAAIIKTLASHLELNQDTTVFQKSVGTIIERHPRNKKYLSKVCEEIQDLISQKLPPSILLYSRVDNTHKLLL</sequence>
<keyword evidence="4 11" id="KW-0547">Nucleotide-binding</keyword>
<proteinExistence type="inferred from homology"/>
<evidence type="ECO:0000256" key="9">
    <source>
        <dbReference type="ARBA" id="ARBA00048679"/>
    </source>
</evidence>
<dbReference type="GO" id="GO:0004694">
    <property type="term" value="F:eukaryotic translation initiation factor 2alpha kinase activity"/>
    <property type="evidence" value="ECO:0007669"/>
    <property type="project" value="InterPro"/>
</dbReference>
<feature type="compositionally biased region" description="Polar residues" evidence="13">
    <location>
        <begin position="622"/>
        <end position="632"/>
    </location>
</feature>
<dbReference type="SUPFAM" id="SSF52954">
    <property type="entry name" value="Class II aaRS ABD-related"/>
    <property type="match status" value="1"/>
</dbReference>
<feature type="binding site" evidence="11 12">
    <location>
        <position position="575"/>
    </location>
    <ligand>
        <name>ATP</name>
        <dbReference type="ChEBI" id="CHEBI:30616"/>
    </ligand>
</feature>
<dbReference type="InterPro" id="IPR050339">
    <property type="entry name" value="CC_SR_Kinase"/>
</dbReference>
<dbReference type="InterPro" id="IPR045864">
    <property type="entry name" value="aa-tRNA-synth_II/BPL/LPL"/>
</dbReference>
<evidence type="ECO:0000256" key="12">
    <source>
        <dbReference type="PROSITE-ProRule" id="PRU10141"/>
    </source>
</evidence>
<dbReference type="CDD" id="cd23823">
    <property type="entry name" value="RWD_GCN2"/>
    <property type="match status" value="1"/>
</dbReference>
<feature type="binding site" evidence="11">
    <location>
        <begin position="552"/>
        <end position="560"/>
    </location>
    <ligand>
        <name>ATP</name>
        <dbReference type="ChEBI" id="CHEBI:30616"/>
    </ligand>
</feature>
<keyword evidence="2" id="KW-0723">Serine/threonine-protein kinase</keyword>
<evidence type="ECO:0000259" key="14">
    <source>
        <dbReference type="PROSITE" id="PS50011"/>
    </source>
</evidence>
<dbReference type="GO" id="GO:0005634">
    <property type="term" value="C:nucleus"/>
    <property type="evidence" value="ECO:0007669"/>
    <property type="project" value="TreeGrafter"/>
</dbReference>
<dbReference type="EMBL" id="OB792909">
    <property type="protein sequence ID" value="CAD7425236.1"/>
    <property type="molecule type" value="Genomic_DNA"/>
</dbReference>
<dbReference type="PROSITE" id="PS50011">
    <property type="entry name" value="PROTEIN_KINASE_DOM"/>
    <property type="match status" value="2"/>
</dbReference>
<dbReference type="PROSITE" id="PS00108">
    <property type="entry name" value="PROTEIN_KINASE_ST"/>
    <property type="match status" value="1"/>
</dbReference>
<dbReference type="GO" id="GO:0005524">
    <property type="term" value="F:ATP binding"/>
    <property type="evidence" value="ECO:0007669"/>
    <property type="project" value="UniProtKB-UniRule"/>
</dbReference>
<dbReference type="Gene3D" id="1.10.510.10">
    <property type="entry name" value="Transferase(Phosphotransferase) domain 1"/>
    <property type="match status" value="2"/>
</dbReference>
<dbReference type="FunFam" id="3.40.50.800:FF:000009">
    <property type="entry name" value="Eukaryotic translation initiation factor 2-alpha kinase"/>
    <property type="match status" value="1"/>
</dbReference>
<dbReference type="InterPro" id="IPR006575">
    <property type="entry name" value="RWD_dom"/>
</dbReference>
<evidence type="ECO:0000256" key="11">
    <source>
        <dbReference type="PIRSR" id="PIRSR000660-2"/>
    </source>
</evidence>
<reference evidence="16" key="1">
    <citation type="submission" date="2020-11" db="EMBL/GenBank/DDBJ databases">
        <authorList>
            <person name="Tran Van P."/>
        </authorList>
    </citation>
    <scope>NUCLEOTIDE SEQUENCE</scope>
</reference>
<dbReference type="Gene3D" id="3.30.200.20">
    <property type="entry name" value="Phosphorylase Kinase, domain 1"/>
    <property type="match status" value="1"/>
</dbReference>
<dbReference type="Pfam" id="PF00069">
    <property type="entry name" value="Pkinase"/>
    <property type="match status" value="3"/>
</dbReference>
<dbReference type="InterPro" id="IPR036621">
    <property type="entry name" value="Anticodon-bd_dom_sf"/>
</dbReference>
<comment type="catalytic activity">
    <reaction evidence="8">
        <text>L-threonyl-[protein] + ATP = O-phospho-L-threonyl-[protein] + ADP + H(+)</text>
        <dbReference type="Rhea" id="RHEA:46608"/>
        <dbReference type="Rhea" id="RHEA-COMP:11060"/>
        <dbReference type="Rhea" id="RHEA-COMP:11605"/>
        <dbReference type="ChEBI" id="CHEBI:15378"/>
        <dbReference type="ChEBI" id="CHEBI:30013"/>
        <dbReference type="ChEBI" id="CHEBI:30616"/>
        <dbReference type="ChEBI" id="CHEBI:61977"/>
        <dbReference type="ChEBI" id="CHEBI:456216"/>
        <dbReference type="EC" id="2.7.11.1"/>
    </reaction>
</comment>
<evidence type="ECO:0000256" key="5">
    <source>
        <dbReference type="ARBA" id="ARBA00022777"/>
    </source>
</evidence>
<dbReference type="InterPro" id="IPR008271">
    <property type="entry name" value="Ser/Thr_kinase_AS"/>
</dbReference>
<evidence type="ECO:0000256" key="2">
    <source>
        <dbReference type="ARBA" id="ARBA00022527"/>
    </source>
</evidence>
<dbReference type="InterPro" id="IPR024435">
    <property type="entry name" value="HisRS-related_dom"/>
</dbReference>
<comment type="similarity">
    <text evidence="7">Belongs to the protein kinase superfamily. Ser/Thr protein kinase family. GCN2 subfamily.</text>
</comment>
<dbReference type="InterPro" id="IPR011009">
    <property type="entry name" value="Kinase-like_dom_sf"/>
</dbReference>
<dbReference type="InterPro" id="IPR017441">
    <property type="entry name" value="Protein_kinase_ATP_BS"/>
</dbReference>
<feature type="region of interest" description="Disordered" evidence="13">
    <location>
        <begin position="211"/>
        <end position="243"/>
    </location>
</feature>
<dbReference type="SMART" id="SM00591">
    <property type="entry name" value="RWD"/>
    <property type="match status" value="1"/>
</dbReference>
<feature type="compositionally biased region" description="Acidic residues" evidence="13">
    <location>
        <begin position="680"/>
        <end position="691"/>
    </location>
</feature>
<comment type="catalytic activity">
    <reaction evidence="9">
        <text>L-seryl-[protein] + ATP = O-phospho-L-seryl-[protein] + ADP + H(+)</text>
        <dbReference type="Rhea" id="RHEA:17989"/>
        <dbReference type="Rhea" id="RHEA-COMP:9863"/>
        <dbReference type="Rhea" id="RHEA-COMP:11604"/>
        <dbReference type="ChEBI" id="CHEBI:15378"/>
        <dbReference type="ChEBI" id="CHEBI:29999"/>
        <dbReference type="ChEBI" id="CHEBI:30616"/>
        <dbReference type="ChEBI" id="CHEBI:83421"/>
        <dbReference type="ChEBI" id="CHEBI:456216"/>
        <dbReference type="EC" id="2.7.11.1"/>
    </reaction>
</comment>
<dbReference type="SMART" id="SM00220">
    <property type="entry name" value="S_TKc"/>
    <property type="match status" value="2"/>
</dbReference>
<dbReference type="SUPFAM" id="SSF54495">
    <property type="entry name" value="UBC-like"/>
    <property type="match status" value="1"/>
</dbReference>
<dbReference type="Pfam" id="PF05773">
    <property type="entry name" value="RWD"/>
    <property type="match status" value="1"/>
</dbReference>
<gene>
    <name evidence="16" type="ORF">TMSB3V08_LOCUS2152</name>
</gene>
<dbReference type="GO" id="GO:0005737">
    <property type="term" value="C:cytoplasm"/>
    <property type="evidence" value="ECO:0007669"/>
    <property type="project" value="TreeGrafter"/>
</dbReference>
<accession>A0A7R9HK29</accession>
<feature type="domain" description="Protein kinase" evidence="14">
    <location>
        <begin position="546"/>
        <end position="953"/>
    </location>
</feature>
<dbReference type="Gene3D" id="3.30.930.10">
    <property type="entry name" value="Bira Bifunctional Protein, Domain 2"/>
    <property type="match status" value="1"/>
</dbReference>
<dbReference type="PROSITE" id="PS00107">
    <property type="entry name" value="PROTEIN_KINASE_ATP"/>
    <property type="match status" value="1"/>
</dbReference>
<evidence type="ECO:0000256" key="7">
    <source>
        <dbReference type="ARBA" id="ARBA00037982"/>
    </source>
</evidence>
<feature type="domain" description="RWD" evidence="15">
    <location>
        <begin position="13"/>
        <end position="158"/>
    </location>
</feature>
<feature type="region of interest" description="Disordered" evidence="13">
    <location>
        <begin position="706"/>
        <end position="736"/>
    </location>
</feature>
<evidence type="ECO:0000256" key="6">
    <source>
        <dbReference type="ARBA" id="ARBA00022840"/>
    </source>
</evidence>
<dbReference type="Gene3D" id="3.10.110.10">
    <property type="entry name" value="Ubiquitin Conjugating Enzyme"/>
    <property type="match status" value="1"/>
</dbReference>
<dbReference type="InterPro" id="IPR041715">
    <property type="entry name" value="HisRS-like_core"/>
</dbReference>
<name>A0A7R9HK29_9NEOP</name>
<organism evidence="16">
    <name type="scientific">Timema monikensis</name>
    <dbReference type="NCBI Taxonomy" id="170555"/>
    <lineage>
        <taxon>Eukaryota</taxon>
        <taxon>Metazoa</taxon>
        <taxon>Ecdysozoa</taxon>
        <taxon>Arthropoda</taxon>
        <taxon>Hexapoda</taxon>
        <taxon>Insecta</taxon>
        <taxon>Pterygota</taxon>
        <taxon>Neoptera</taxon>
        <taxon>Polyneoptera</taxon>
        <taxon>Phasmatodea</taxon>
        <taxon>Timematodea</taxon>
        <taxon>Timematoidea</taxon>
        <taxon>Timematidae</taxon>
        <taxon>Timema</taxon>
    </lineage>
</organism>
<dbReference type="SUPFAM" id="SSF56112">
    <property type="entry name" value="Protein kinase-like (PK-like)"/>
    <property type="match status" value="2"/>
</dbReference>
<evidence type="ECO:0000256" key="1">
    <source>
        <dbReference type="ARBA" id="ARBA00012513"/>
    </source>
</evidence>
<dbReference type="CDD" id="cd14046">
    <property type="entry name" value="STKc_EIF2AK4_GCN2_rpt2"/>
    <property type="match status" value="1"/>
</dbReference>
<protein>
    <recommendedName>
        <fullName evidence="1">non-specific serine/threonine protein kinase</fullName>
        <ecNumber evidence="1">2.7.11.1</ecNumber>
    </recommendedName>
</protein>
<dbReference type="EC" id="2.7.11.1" evidence="1"/>
<dbReference type="PROSITE" id="PS50908">
    <property type="entry name" value="RWD"/>
    <property type="match status" value="1"/>
</dbReference>
<keyword evidence="6 11" id="KW-0067">ATP-binding</keyword>
<dbReference type="Pfam" id="PF12745">
    <property type="entry name" value="HGTP_anticodon2"/>
    <property type="match status" value="1"/>
</dbReference>
<feature type="active site" description="Proton acceptor" evidence="10">
    <location>
        <position position="794"/>
    </location>
</feature>
<dbReference type="Pfam" id="PF13393">
    <property type="entry name" value="tRNA-synt_His"/>
    <property type="match status" value="1"/>
</dbReference>
<dbReference type="InterPro" id="IPR000719">
    <property type="entry name" value="Prot_kinase_dom"/>
</dbReference>
<evidence type="ECO:0000256" key="4">
    <source>
        <dbReference type="ARBA" id="ARBA00022741"/>
    </source>
</evidence>
<evidence type="ECO:0000256" key="3">
    <source>
        <dbReference type="ARBA" id="ARBA00022679"/>
    </source>
</evidence>
<keyword evidence="5" id="KW-0418">Kinase</keyword>
<feature type="region of interest" description="Disordered" evidence="13">
    <location>
        <begin position="620"/>
        <end position="651"/>
    </location>
</feature>
<dbReference type="PIRSF" id="PIRSF000660">
    <property type="entry name" value="Ser/Thr_PK_GCN2"/>
    <property type="match status" value="1"/>
</dbReference>
<feature type="region of interest" description="Disordered" evidence="13">
    <location>
        <begin position="674"/>
        <end position="693"/>
    </location>
</feature>
<dbReference type="Gene3D" id="3.40.50.800">
    <property type="entry name" value="Anticodon-binding domain"/>
    <property type="match status" value="1"/>
</dbReference>
<dbReference type="SUPFAM" id="SSF55681">
    <property type="entry name" value="Class II aaRS and biotin synthetases"/>
    <property type="match status" value="1"/>
</dbReference>
<dbReference type="PANTHER" id="PTHR11042:SF136">
    <property type="entry name" value="EIF-2-ALPHA KINASE GCN2"/>
    <property type="match status" value="1"/>
</dbReference>
<evidence type="ECO:0000256" key="13">
    <source>
        <dbReference type="SAM" id="MobiDB-lite"/>
    </source>
</evidence>
<dbReference type="InterPro" id="IPR016135">
    <property type="entry name" value="UBQ-conjugating_enzyme/RWD"/>
</dbReference>
<keyword evidence="3" id="KW-0808">Transferase</keyword>
<evidence type="ECO:0000313" key="16">
    <source>
        <dbReference type="EMBL" id="CAD7425236.1"/>
    </source>
</evidence>
<dbReference type="GO" id="GO:0000077">
    <property type="term" value="P:DNA damage checkpoint signaling"/>
    <property type="evidence" value="ECO:0007669"/>
    <property type="project" value="InterPro"/>
</dbReference>
<evidence type="ECO:0000256" key="8">
    <source>
        <dbReference type="ARBA" id="ARBA00047899"/>
    </source>
</evidence>
<dbReference type="PANTHER" id="PTHR11042">
    <property type="entry name" value="EUKARYOTIC TRANSLATION INITIATION FACTOR 2-ALPHA KINASE EIF2-ALPHA KINASE -RELATED"/>
    <property type="match status" value="1"/>
</dbReference>
<feature type="domain" description="Protein kinase" evidence="14">
    <location>
        <begin position="258"/>
        <end position="495"/>
    </location>
</feature>
<evidence type="ECO:0000259" key="15">
    <source>
        <dbReference type="PROSITE" id="PS50908"/>
    </source>
</evidence>
<dbReference type="InterPro" id="IPR016255">
    <property type="entry name" value="Gcn2"/>
</dbReference>